<protein>
    <recommendedName>
        <fullName evidence="7">Bacterioferritin-associated ferredoxin</fullName>
    </recommendedName>
</protein>
<keyword evidence="3" id="KW-0479">Metal-binding</keyword>
<evidence type="ECO:0000256" key="4">
    <source>
        <dbReference type="ARBA" id="ARBA00022982"/>
    </source>
</evidence>
<evidence type="ECO:0000256" key="6">
    <source>
        <dbReference type="ARBA" id="ARBA00023014"/>
    </source>
</evidence>
<gene>
    <name evidence="10" type="ORF">FHS75_002703</name>
</gene>
<dbReference type="PANTHER" id="PTHR37424:SF1">
    <property type="entry name" value="BACTERIOFERRITIN-ASSOCIATED FERREDOXIN"/>
    <property type="match status" value="1"/>
</dbReference>
<evidence type="ECO:0000259" key="9">
    <source>
        <dbReference type="Pfam" id="PF04324"/>
    </source>
</evidence>
<comment type="caution">
    <text evidence="10">The sequence shown here is derived from an EMBL/GenBank/DDBJ whole genome shotgun (WGS) entry which is preliminary data.</text>
</comment>
<keyword evidence="11" id="KW-1185">Reference proteome</keyword>
<name>A0A7Z0BUK5_9SPHN</name>
<evidence type="ECO:0000256" key="3">
    <source>
        <dbReference type="ARBA" id="ARBA00022723"/>
    </source>
</evidence>
<dbReference type="GO" id="GO:0051537">
    <property type="term" value="F:2 iron, 2 sulfur cluster binding"/>
    <property type="evidence" value="ECO:0007669"/>
    <property type="project" value="UniProtKB-KW"/>
</dbReference>
<dbReference type="AlphaFoldDB" id="A0A7Z0BUK5"/>
<accession>A0A7Z0BUK5</accession>
<keyword evidence="5" id="KW-0408">Iron</keyword>
<proteinExistence type="inferred from homology"/>
<keyword evidence="2" id="KW-0001">2Fe-2S</keyword>
<dbReference type="Proteomes" id="UP000522081">
    <property type="component" value="Unassembled WGS sequence"/>
</dbReference>
<dbReference type="EMBL" id="JACBZF010000005">
    <property type="protein sequence ID" value="NYH96364.1"/>
    <property type="molecule type" value="Genomic_DNA"/>
</dbReference>
<keyword evidence="4" id="KW-0249">Electron transport</keyword>
<dbReference type="Gene3D" id="1.10.10.1100">
    <property type="entry name" value="BFD-like [2Fe-2S]-binding domain"/>
    <property type="match status" value="1"/>
</dbReference>
<dbReference type="PANTHER" id="PTHR37424">
    <property type="entry name" value="BACTERIOFERRITIN-ASSOCIATED FERREDOXIN"/>
    <property type="match status" value="1"/>
</dbReference>
<dbReference type="InterPro" id="IPR041854">
    <property type="entry name" value="BFD-like_2Fe2S-bd_dom_sf"/>
</dbReference>
<keyword evidence="6" id="KW-0411">Iron-sulfur</keyword>
<keyword evidence="1" id="KW-0813">Transport</keyword>
<evidence type="ECO:0000256" key="1">
    <source>
        <dbReference type="ARBA" id="ARBA00022448"/>
    </source>
</evidence>
<organism evidence="10 11">
    <name type="scientific">Novosphingobium marinum</name>
    <dbReference type="NCBI Taxonomy" id="1514948"/>
    <lineage>
        <taxon>Bacteria</taxon>
        <taxon>Pseudomonadati</taxon>
        <taxon>Pseudomonadota</taxon>
        <taxon>Alphaproteobacteria</taxon>
        <taxon>Sphingomonadales</taxon>
        <taxon>Sphingomonadaceae</taxon>
        <taxon>Novosphingobium</taxon>
    </lineage>
</organism>
<dbReference type="InterPro" id="IPR007419">
    <property type="entry name" value="BFD-like_2Fe2S-bd_dom"/>
</dbReference>
<evidence type="ECO:0000313" key="10">
    <source>
        <dbReference type="EMBL" id="NYH96364.1"/>
    </source>
</evidence>
<dbReference type="InterPro" id="IPR052371">
    <property type="entry name" value="BFD-associated_ferredoxin"/>
</dbReference>
<evidence type="ECO:0000256" key="5">
    <source>
        <dbReference type="ARBA" id="ARBA00023004"/>
    </source>
</evidence>
<dbReference type="RefSeq" id="WP_179408210.1">
    <property type="nucleotide sequence ID" value="NZ_BMGF01000005.1"/>
</dbReference>
<dbReference type="GO" id="GO:0046872">
    <property type="term" value="F:metal ion binding"/>
    <property type="evidence" value="ECO:0007669"/>
    <property type="project" value="UniProtKB-KW"/>
</dbReference>
<sequence>MYVCICNAITESELRSAARQHIGDAESLYTSLGRPPQCRQCLEEAEDILEEARCDRQLPACLPN</sequence>
<evidence type="ECO:0000256" key="2">
    <source>
        <dbReference type="ARBA" id="ARBA00022714"/>
    </source>
</evidence>
<evidence type="ECO:0000256" key="7">
    <source>
        <dbReference type="ARBA" id="ARBA00039386"/>
    </source>
</evidence>
<evidence type="ECO:0000256" key="8">
    <source>
        <dbReference type="ARBA" id="ARBA00046332"/>
    </source>
</evidence>
<comment type="similarity">
    <text evidence="8">Belongs to the Bfd family.</text>
</comment>
<feature type="domain" description="BFD-like [2Fe-2S]-binding" evidence="9">
    <location>
        <begin position="2"/>
        <end position="51"/>
    </location>
</feature>
<reference evidence="10 11" key="1">
    <citation type="submission" date="2020-07" db="EMBL/GenBank/DDBJ databases">
        <title>Genomic Encyclopedia of Type Strains, Phase IV (KMG-IV): sequencing the most valuable type-strain genomes for metagenomic binning, comparative biology and taxonomic classification.</title>
        <authorList>
            <person name="Goeker M."/>
        </authorList>
    </citation>
    <scope>NUCLEOTIDE SEQUENCE [LARGE SCALE GENOMIC DNA]</scope>
    <source>
        <strain evidence="10 11">DSM 29043</strain>
    </source>
</reference>
<dbReference type="Pfam" id="PF04324">
    <property type="entry name" value="Fer2_BFD"/>
    <property type="match status" value="1"/>
</dbReference>
<evidence type="ECO:0000313" key="11">
    <source>
        <dbReference type="Proteomes" id="UP000522081"/>
    </source>
</evidence>